<keyword evidence="5" id="KW-1185">Reference proteome</keyword>
<dbReference type="SUPFAM" id="SSF63411">
    <property type="entry name" value="LuxS/MPP-like metallohydrolase"/>
    <property type="match status" value="2"/>
</dbReference>
<dbReference type="InterPro" id="IPR050361">
    <property type="entry name" value="MPP/UQCRC_Complex"/>
</dbReference>
<evidence type="ECO:0000259" key="2">
    <source>
        <dbReference type="Pfam" id="PF00675"/>
    </source>
</evidence>
<reference evidence="5" key="1">
    <citation type="journal article" date="2019" name="Int. J. Syst. Evol. Microbiol.">
        <title>The Global Catalogue of Microorganisms (GCM) 10K type strain sequencing project: providing services to taxonomists for standard genome sequencing and annotation.</title>
        <authorList>
            <consortium name="The Broad Institute Genomics Platform"/>
            <consortium name="The Broad Institute Genome Sequencing Center for Infectious Disease"/>
            <person name="Wu L."/>
            <person name="Ma J."/>
        </authorList>
    </citation>
    <scope>NUCLEOTIDE SEQUENCE [LARGE SCALE GENOMIC DNA]</scope>
    <source>
        <strain evidence="5">JCM 3369</strain>
    </source>
</reference>
<evidence type="ECO:0000313" key="5">
    <source>
        <dbReference type="Proteomes" id="UP001596380"/>
    </source>
</evidence>
<dbReference type="Pfam" id="PF00675">
    <property type="entry name" value="Peptidase_M16"/>
    <property type="match status" value="1"/>
</dbReference>
<dbReference type="InterPro" id="IPR011765">
    <property type="entry name" value="Pept_M16_N"/>
</dbReference>
<gene>
    <name evidence="4" type="ORF">ACFQKB_14730</name>
</gene>
<dbReference type="InterPro" id="IPR007863">
    <property type="entry name" value="Peptidase_M16_C"/>
</dbReference>
<accession>A0ABW2CIG6</accession>
<dbReference type="EMBL" id="JBHSXS010000007">
    <property type="protein sequence ID" value="MFC6881020.1"/>
    <property type="molecule type" value="Genomic_DNA"/>
</dbReference>
<feature type="domain" description="Peptidase M16 C-terminal" evidence="3">
    <location>
        <begin position="195"/>
        <end position="373"/>
    </location>
</feature>
<dbReference type="Gene3D" id="3.30.830.10">
    <property type="entry name" value="Metalloenzyme, LuxS/M16 peptidase-like"/>
    <property type="match status" value="2"/>
</dbReference>
<dbReference type="Pfam" id="PF05193">
    <property type="entry name" value="Peptidase_M16_C"/>
    <property type="match status" value="1"/>
</dbReference>
<evidence type="ECO:0000259" key="3">
    <source>
        <dbReference type="Pfam" id="PF05193"/>
    </source>
</evidence>
<evidence type="ECO:0000313" key="4">
    <source>
        <dbReference type="EMBL" id="MFC6881020.1"/>
    </source>
</evidence>
<feature type="domain" description="Peptidase M16 N-terminal" evidence="2">
    <location>
        <begin position="41"/>
        <end position="188"/>
    </location>
</feature>
<dbReference type="PANTHER" id="PTHR11851:SF49">
    <property type="entry name" value="MITOCHONDRIAL-PROCESSING PEPTIDASE SUBUNIT ALPHA"/>
    <property type="match status" value="1"/>
</dbReference>
<proteinExistence type="inferred from homology"/>
<organism evidence="4 5">
    <name type="scientific">Actinomadura yumaensis</name>
    <dbReference type="NCBI Taxonomy" id="111807"/>
    <lineage>
        <taxon>Bacteria</taxon>
        <taxon>Bacillati</taxon>
        <taxon>Actinomycetota</taxon>
        <taxon>Actinomycetes</taxon>
        <taxon>Streptosporangiales</taxon>
        <taxon>Thermomonosporaceae</taxon>
        <taxon>Actinomadura</taxon>
    </lineage>
</organism>
<dbReference type="Proteomes" id="UP001596380">
    <property type="component" value="Unassembled WGS sequence"/>
</dbReference>
<sequence length="446" mass="47608">MRATTVTLPARAQEPGTTHTIDPGEGGAGAVRRTVLPGGLRVITETMPTVRSAAFGVWAGVGSRDEAPADAGASHYLEHVLFKGTRRRSALEISSAIDAVGGDLNAFTAKEYTCYYARVLDSDLPLAVDVVSDMVAESVNRPEDVEAERGVILEEIHMRDDDPGDLIHDEFATALYGDTPLGRPILGTVDSINALSRDRIHAYYRERYVPSDLVVAVAGNIDHDEVVRLAARAFEAHLTGDARPSAPRLNGGPVPVSPEVKVIDKDTEQAHIVLGGAGVCRTDDRRFALGVLNAALGGGMSSRLFQEIREKRGLAYSVYSYTAQYADSGVFGVYAGCQPGKADEVLSICRDQVAEAAAHGLSDEELERGKGQLRGGMVLGLEDTGSRMSRIGKSELVYESLLPVDEVLARVEAVTPDDVRAVAAQVLAEPQALTVIGPFGDRDFSL</sequence>
<evidence type="ECO:0000256" key="1">
    <source>
        <dbReference type="ARBA" id="ARBA00007261"/>
    </source>
</evidence>
<dbReference type="PANTHER" id="PTHR11851">
    <property type="entry name" value="METALLOPROTEASE"/>
    <property type="match status" value="1"/>
</dbReference>
<comment type="similarity">
    <text evidence="1">Belongs to the peptidase M16 family.</text>
</comment>
<name>A0ABW2CIG6_9ACTN</name>
<comment type="caution">
    <text evidence="4">The sequence shown here is derived from an EMBL/GenBank/DDBJ whole genome shotgun (WGS) entry which is preliminary data.</text>
</comment>
<protein>
    <submittedName>
        <fullName evidence="4">M16 family metallopeptidase</fullName>
    </submittedName>
</protein>
<dbReference type="RefSeq" id="WP_160819457.1">
    <property type="nucleotide sequence ID" value="NZ_JBHSXE010000001.1"/>
</dbReference>
<dbReference type="InterPro" id="IPR011249">
    <property type="entry name" value="Metalloenz_LuxS/M16"/>
</dbReference>